<proteinExistence type="predicted"/>
<dbReference type="InterPro" id="IPR027417">
    <property type="entry name" value="P-loop_NTPase"/>
</dbReference>
<name>A0A1H4P2L7_9BRAD</name>
<evidence type="ECO:0000259" key="1">
    <source>
        <dbReference type="Pfam" id="PF13614"/>
    </source>
</evidence>
<dbReference type="Proteomes" id="UP000198992">
    <property type="component" value="Unassembled WGS sequence"/>
</dbReference>
<dbReference type="EMBL" id="FNTH01000001">
    <property type="protein sequence ID" value="SEC01162.1"/>
    <property type="molecule type" value="Genomic_DNA"/>
</dbReference>
<reference evidence="2 3" key="1">
    <citation type="submission" date="2016-10" db="EMBL/GenBank/DDBJ databases">
        <authorList>
            <person name="de Groot N.N."/>
        </authorList>
    </citation>
    <scope>NUCLEOTIDE SEQUENCE [LARGE SCALE GENOMIC DNA]</scope>
    <source>
        <strain evidence="2 3">MT12</strain>
    </source>
</reference>
<dbReference type="PANTHER" id="PTHR13696">
    <property type="entry name" value="P-LOOP CONTAINING NUCLEOSIDE TRIPHOSPHATE HYDROLASE"/>
    <property type="match status" value="1"/>
</dbReference>
<dbReference type="AlphaFoldDB" id="A0A1H4P2L7"/>
<accession>A0A1H4P2L7</accession>
<feature type="domain" description="AAA" evidence="1">
    <location>
        <begin position="1"/>
        <end position="207"/>
    </location>
</feature>
<dbReference type="InterPro" id="IPR050678">
    <property type="entry name" value="DNA_Partitioning_ATPase"/>
</dbReference>
<organism evidence="2 3">
    <name type="scientific">Bradyrhizobium erythrophlei</name>
    <dbReference type="NCBI Taxonomy" id="1437360"/>
    <lineage>
        <taxon>Bacteria</taxon>
        <taxon>Pseudomonadati</taxon>
        <taxon>Pseudomonadota</taxon>
        <taxon>Alphaproteobacteria</taxon>
        <taxon>Hyphomicrobiales</taxon>
        <taxon>Nitrobacteraceae</taxon>
        <taxon>Bradyrhizobium</taxon>
    </lineage>
</organism>
<evidence type="ECO:0000313" key="2">
    <source>
        <dbReference type="EMBL" id="SEC01162.1"/>
    </source>
</evidence>
<dbReference type="CDD" id="cd02042">
    <property type="entry name" value="ParAB_family"/>
    <property type="match status" value="1"/>
</dbReference>
<evidence type="ECO:0000313" key="3">
    <source>
        <dbReference type="Proteomes" id="UP000198992"/>
    </source>
</evidence>
<protein>
    <submittedName>
        <fullName evidence="2">AAA domain-containing protein</fullName>
    </submittedName>
</protein>
<dbReference type="Pfam" id="PF13614">
    <property type="entry name" value="AAA_31"/>
    <property type="match status" value="1"/>
</dbReference>
<dbReference type="SUPFAM" id="SSF52540">
    <property type="entry name" value="P-loop containing nucleoside triphosphate hydrolases"/>
    <property type="match status" value="1"/>
</dbReference>
<dbReference type="RefSeq" id="WP_171947583.1">
    <property type="nucleotide sequence ID" value="NZ_FNTH01000001.1"/>
</dbReference>
<sequence>MKTLVFFNNKGGVGKTTLTCNVVSYLNLHKGKRVLLIDADPQCNASQLMLADDVIESLYLSKKVKSPTTLYTHLRPLEQGDAAVSSTLRPILASQNAFATDLIPCHPNMALIEDRLSQAWADLRGGDEIRGYRISNWVSQLLEKSAAKYDLVVFDVGPSLGAINRTILLSSDFVITPFGSDIFSLVGIQNIASWMEAWQREYARALQFLKERHADAIAEYPGVSEASRKTRLAGYSVQQYVTKTFKTGRRPVKAYDDIMKMIPSTVVENLSSYFPTGLNEPDLVLGHIPFLYSLVPLAQANRSPIHRLGDTKKLTGAQVRQVADYSGLMDRFCDRLLANVGI</sequence>
<dbReference type="Gene3D" id="3.40.50.300">
    <property type="entry name" value="P-loop containing nucleotide triphosphate hydrolases"/>
    <property type="match status" value="1"/>
</dbReference>
<dbReference type="PANTHER" id="PTHR13696:SF52">
    <property type="entry name" value="PARA FAMILY PROTEIN CT_582"/>
    <property type="match status" value="1"/>
</dbReference>
<gene>
    <name evidence="2" type="ORF">SAMN05444164_0792</name>
</gene>
<dbReference type="InterPro" id="IPR025669">
    <property type="entry name" value="AAA_dom"/>
</dbReference>